<reference evidence="5" key="1">
    <citation type="journal article" date="2019" name="G3 (Bethesda)">
        <title>Genome Assemblies of Two Rare Opportunistic Yeast Pathogens: Diutina rugosa (syn. Candida rugosa) and Trichomonascus ciferrii (syn. Candida ciferrii).</title>
        <authorList>
            <person name="Mixao V."/>
            <person name="Saus E."/>
            <person name="Hansen A.P."/>
            <person name="Lass-Florl C."/>
            <person name="Gabaldon T."/>
        </authorList>
    </citation>
    <scope>NUCLEOTIDE SEQUENCE</scope>
    <source>
        <strain evidence="5">CBS 4856</strain>
    </source>
</reference>
<dbReference type="InterPro" id="IPR022210">
    <property type="entry name" value="TF_GCR1-like"/>
</dbReference>
<proteinExistence type="predicted"/>
<feature type="domain" description="Ndc10" evidence="4">
    <location>
        <begin position="414"/>
        <end position="551"/>
    </location>
</feature>
<evidence type="ECO:0000256" key="2">
    <source>
        <dbReference type="SAM" id="MobiDB-lite"/>
    </source>
</evidence>
<keyword evidence="6" id="KW-1185">Reference proteome</keyword>
<evidence type="ECO:0000313" key="6">
    <source>
        <dbReference type="Proteomes" id="UP000761534"/>
    </source>
</evidence>
<feature type="region of interest" description="Disordered" evidence="2">
    <location>
        <begin position="1"/>
        <end position="24"/>
    </location>
</feature>
<feature type="domain" description="Ndc10" evidence="4">
    <location>
        <begin position="210"/>
        <end position="322"/>
    </location>
</feature>
<dbReference type="PANTHER" id="PTHR37784:SF2">
    <property type="entry name" value="HIGH-OSMOLARITY-INDUCED TRANSCRIPTION PROTEIN 1"/>
    <property type="match status" value="1"/>
</dbReference>
<name>A0A642V7M9_9ASCO</name>
<keyword evidence="1" id="KW-0175">Coiled coil</keyword>
<dbReference type="VEuPathDB" id="FungiDB:TRICI_002073"/>
<dbReference type="PANTHER" id="PTHR37784">
    <property type="entry name" value="PROTEIN MSN1"/>
    <property type="match status" value="1"/>
</dbReference>
<accession>A0A642V7M9</accession>
<dbReference type="Gene3D" id="1.10.443.20">
    <property type="entry name" value="Centromere DNA-binding protein complex CBF3 subunit, domain 2"/>
    <property type="match status" value="1"/>
</dbReference>
<evidence type="ECO:0000259" key="3">
    <source>
        <dbReference type="Pfam" id="PF12550"/>
    </source>
</evidence>
<feature type="domain" description="Transcription activator GCR1-like" evidence="3">
    <location>
        <begin position="699"/>
        <end position="768"/>
    </location>
</feature>
<dbReference type="InterPro" id="IPR038279">
    <property type="entry name" value="Ndc10_dom2_sf"/>
</dbReference>
<dbReference type="GO" id="GO:0000978">
    <property type="term" value="F:RNA polymerase II cis-regulatory region sequence-specific DNA binding"/>
    <property type="evidence" value="ECO:0007669"/>
    <property type="project" value="TreeGrafter"/>
</dbReference>
<dbReference type="InterPro" id="IPR031872">
    <property type="entry name" value="NDC10_II"/>
</dbReference>
<dbReference type="GO" id="GO:0060963">
    <property type="term" value="P:positive regulation of ribosomal protein gene transcription by RNA polymerase II"/>
    <property type="evidence" value="ECO:0007669"/>
    <property type="project" value="TreeGrafter"/>
</dbReference>
<dbReference type="Pfam" id="PF12550">
    <property type="entry name" value="GCR1_C"/>
    <property type="match status" value="1"/>
</dbReference>
<dbReference type="GO" id="GO:0000981">
    <property type="term" value="F:DNA-binding transcription factor activity, RNA polymerase II-specific"/>
    <property type="evidence" value="ECO:0007669"/>
    <property type="project" value="TreeGrafter"/>
</dbReference>
<sequence length="814" mass="93606">MSTRVRGGKQIVGEEVERDEEADKGLDVVGKERLDAHSEIVRLANLQQEEEDDVWAEKAAGLLGNPEAESLVRQRIRDEPPQPYADFKRRYTAWCEKVYDGDCTVSQEKAVRFIVEDYIQKRNLRGLILKASVVENVCNFLVDIFQEQVAGEGYPNAQHPRGFAMNQLIKLHKIQSAEIDRISDRVRAGGTLEDGCDQIETMLSDLLNSQKTSHLRTRLSFLLDHSTLFRECNISSLELADLSCTVTKTEDPTPFVVYNMLTQHGKTDEMGRKDFSATLRHKDPRLCLVNALAMFLFYRFQMTREGLPDMSSRMSWYGVKLIIPLHCRSVTDNKGNFSIGSAPLDNTKEIVQTPGQETRMYAPNKVQRLWTTHNKAPGAQCLPQLGVHDPRSSWNYTSVAKRYLYTGTQSVLRAQAGFSDRVGTYFIARDTVEPPEELLQQVFPGIEEKLAELESRVNPDCETEENLRLQEVMANGLTSAERLKIQHHLQEIKDSCEQEDEPRETDLAAVHFLKMLLMLRRVLLQDMAVLSEQFPNNILLVHPVFQSHAFQVFAQRVRDAHRTRFDEQPVSEQFYKVYSELCGQLRGIKKTSVDINKAVERIDGRTSRMEISLVETDHRIERLEKAMERLKVTFESELEDIQQLILNERRKIKDSVTTDVCRALNVDPERVRVLNRRKRVDEPVVRAKAPRLQQPAPYFAFSRSHDDVRLLWNEWTKNSPCVESMDEDYGASWRVGREKKFYHRRKPIVDGIRKTIESYGRTEEEALCDAKKCQDSLTSKSLHQLARVVKKNLELGNVPPFSPWDKSKGPLPEF</sequence>
<dbReference type="OrthoDB" id="428577at2759"/>
<comment type="caution">
    <text evidence="5">The sequence shown here is derived from an EMBL/GenBank/DDBJ whole genome shotgun (WGS) entry which is preliminary data.</text>
</comment>
<feature type="coiled-coil region" evidence="1">
    <location>
        <begin position="613"/>
        <end position="640"/>
    </location>
</feature>
<evidence type="ECO:0000256" key="1">
    <source>
        <dbReference type="SAM" id="Coils"/>
    </source>
</evidence>
<protein>
    <recommendedName>
        <fullName evidence="7">Transcription activator GCR1-like domain-containing protein</fullName>
    </recommendedName>
</protein>
<evidence type="ECO:0008006" key="7">
    <source>
        <dbReference type="Google" id="ProtNLM"/>
    </source>
</evidence>
<organism evidence="5 6">
    <name type="scientific">Trichomonascus ciferrii</name>
    <dbReference type="NCBI Taxonomy" id="44093"/>
    <lineage>
        <taxon>Eukaryota</taxon>
        <taxon>Fungi</taxon>
        <taxon>Dikarya</taxon>
        <taxon>Ascomycota</taxon>
        <taxon>Saccharomycotina</taxon>
        <taxon>Dipodascomycetes</taxon>
        <taxon>Dipodascales</taxon>
        <taxon>Trichomonascaceae</taxon>
        <taxon>Trichomonascus</taxon>
        <taxon>Trichomonascus ciferrii complex</taxon>
    </lineage>
</organism>
<evidence type="ECO:0000259" key="4">
    <source>
        <dbReference type="Pfam" id="PF16787"/>
    </source>
</evidence>
<evidence type="ECO:0000313" key="5">
    <source>
        <dbReference type="EMBL" id="KAA8915773.1"/>
    </source>
</evidence>
<dbReference type="Pfam" id="PF16787">
    <property type="entry name" value="NDC10_II"/>
    <property type="match status" value="2"/>
</dbReference>
<gene>
    <name evidence="5" type="ORF">TRICI_002073</name>
</gene>
<dbReference type="InterPro" id="IPR052146">
    <property type="entry name" value="HOT1"/>
</dbReference>
<dbReference type="Proteomes" id="UP000761534">
    <property type="component" value="Unassembled WGS sequence"/>
</dbReference>
<dbReference type="AlphaFoldDB" id="A0A642V7M9"/>
<dbReference type="EMBL" id="SWFS01000142">
    <property type="protein sequence ID" value="KAA8915773.1"/>
    <property type="molecule type" value="Genomic_DNA"/>
</dbReference>